<sequence>MSKRYKILAGLLILFLVILVVAEASQKEPLNWYESYGKQDRIPFGTYVFYEQLSSLIEEDRLEEVKIPPYEFLMDSLNQPKGTYFFVNSFIYNDEFETRKLLNWVAQGNTLFMASDGFSEVLEDTLNLKSDYTYDNDNLIKRPLVNLSNPALRGKLPYILDKDYSVAYFNKIDTLNTTVLGVADIIRDEDSTRIKKPKVNFIKLPFEKGEIILSTFPQAFTNYFMLNGNNAAYTSNILSYLPKDGTVYLDMYYKNSKAVAVSPLFIILNNKYLKWSWYTLLLGALIWVIFEGKRKQRSIPVIKPLPNNTLDYTRTIAGMYLDKKENRQIATHQINHFMEYLRSTYVLATDRLNRDFIERLTAKSGKPLDMVQNTIDYIVTIRQKAELSEDELIRLNSLIENFKTTH</sequence>
<dbReference type="Proteomes" id="UP001197770">
    <property type="component" value="Unassembled WGS sequence"/>
</dbReference>
<keyword evidence="3" id="KW-1185">Reference proteome</keyword>
<dbReference type="RefSeq" id="WP_228229652.1">
    <property type="nucleotide sequence ID" value="NZ_JAJGMW010000008.1"/>
</dbReference>
<protein>
    <submittedName>
        <fullName evidence="2">DUF4350 domain-containing protein</fullName>
    </submittedName>
</protein>
<comment type="caution">
    <text evidence="2">The sequence shown here is derived from an EMBL/GenBank/DDBJ whole genome shotgun (WGS) entry which is preliminary data.</text>
</comment>
<organism evidence="2 3">
    <name type="scientific">Leeuwenhoekiella parthenopeia</name>
    <dbReference type="NCBI Taxonomy" id="2890320"/>
    <lineage>
        <taxon>Bacteria</taxon>
        <taxon>Pseudomonadati</taxon>
        <taxon>Bacteroidota</taxon>
        <taxon>Flavobacteriia</taxon>
        <taxon>Flavobacteriales</taxon>
        <taxon>Flavobacteriaceae</taxon>
        <taxon>Leeuwenhoekiella</taxon>
    </lineage>
</organism>
<feature type="domain" description="DUF4350" evidence="1">
    <location>
        <begin position="39"/>
        <end position="238"/>
    </location>
</feature>
<name>A0ABS8GRM4_9FLAO</name>
<dbReference type="EMBL" id="JAJGMW010000008">
    <property type="protein sequence ID" value="MCC4212574.1"/>
    <property type="molecule type" value="Genomic_DNA"/>
</dbReference>
<dbReference type="Pfam" id="PF14258">
    <property type="entry name" value="DUF4350"/>
    <property type="match status" value="1"/>
</dbReference>
<accession>A0ABS8GRM4</accession>
<evidence type="ECO:0000259" key="1">
    <source>
        <dbReference type="Pfam" id="PF14258"/>
    </source>
</evidence>
<reference evidence="2 3" key="1">
    <citation type="submission" date="2021-11" db="EMBL/GenBank/DDBJ databases">
        <title>Seasonal and diel survey of microbial diversity of the Tyrrhenian coast.</title>
        <authorList>
            <person name="Gattoni G."/>
            <person name="Corral P."/>
        </authorList>
    </citation>
    <scope>NUCLEOTIDE SEQUENCE [LARGE SCALE GENOMIC DNA]</scope>
    <source>
        <strain evidence="2 3">Mr9</strain>
    </source>
</reference>
<evidence type="ECO:0000313" key="3">
    <source>
        <dbReference type="Proteomes" id="UP001197770"/>
    </source>
</evidence>
<evidence type="ECO:0000313" key="2">
    <source>
        <dbReference type="EMBL" id="MCC4212574.1"/>
    </source>
</evidence>
<dbReference type="InterPro" id="IPR025646">
    <property type="entry name" value="DUF4350"/>
</dbReference>
<proteinExistence type="predicted"/>
<gene>
    <name evidence="2" type="ORF">LLW17_07590</name>
</gene>